<evidence type="ECO:0000256" key="7">
    <source>
        <dbReference type="RuleBase" id="RU363032"/>
    </source>
</evidence>
<dbReference type="EMBL" id="FQVI01000003">
    <property type="protein sequence ID" value="SHE63860.1"/>
    <property type="molecule type" value="Genomic_DNA"/>
</dbReference>
<feature type="transmembrane region" description="Helical" evidence="7">
    <location>
        <begin position="109"/>
        <end position="130"/>
    </location>
</feature>
<dbReference type="CDD" id="cd06261">
    <property type="entry name" value="TM_PBP2"/>
    <property type="match status" value="1"/>
</dbReference>
<evidence type="ECO:0000313" key="9">
    <source>
        <dbReference type="EMBL" id="SHE63860.1"/>
    </source>
</evidence>
<feature type="transmembrane region" description="Helical" evidence="7">
    <location>
        <begin position="202"/>
        <end position="228"/>
    </location>
</feature>
<dbReference type="GO" id="GO:0055085">
    <property type="term" value="P:transmembrane transport"/>
    <property type="evidence" value="ECO:0007669"/>
    <property type="project" value="InterPro"/>
</dbReference>
<feature type="domain" description="ABC transmembrane type-1" evidence="8">
    <location>
        <begin position="71"/>
        <end position="283"/>
    </location>
</feature>
<feature type="transmembrane region" description="Helical" evidence="7">
    <location>
        <begin position="157"/>
        <end position="181"/>
    </location>
</feature>
<keyword evidence="4 7" id="KW-0812">Transmembrane</keyword>
<dbReference type="OrthoDB" id="9779462at2"/>
<keyword evidence="6 7" id="KW-0472">Membrane</keyword>
<dbReference type="GO" id="GO:0005886">
    <property type="term" value="C:plasma membrane"/>
    <property type="evidence" value="ECO:0007669"/>
    <property type="project" value="UniProtKB-SubCell"/>
</dbReference>
<dbReference type="InterPro" id="IPR035906">
    <property type="entry name" value="MetI-like_sf"/>
</dbReference>
<evidence type="ECO:0000256" key="1">
    <source>
        <dbReference type="ARBA" id="ARBA00004651"/>
    </source>
</evidence>
<evidence type="ECO:0000259" key="8">
    <source>
        <dbReference type="PROSITE" id="PS50928"/>
    </source>
</evidence>
<organism evidence="9 10">
    <name type="scientific">Lactonifactor longoviformis DSM 17459</name>
    <dbReference type="NCBI Taxonomy" id="1122155"/>
    <lineage>
        <taxon>Bacteria</taxon>
        <taxon>Bacillati</taxon>
        <taxon>Bacillota</taxon>
        <taxon>Clostridia</taxon>
        <taxon>Eubacteriales</taxon>
        <taxon>Clostridiaceae</taxon>
        <taxon>Lactonifactor</taxon>
    </lineage>
</organism>
<keyword evidence="5 7" id="KW-1133">Transmembrane helix</keyword>
<name>A0A1M4V4M3_9CLOT</name>
<feature type="transmembrane region" description="Helical" evidence="7">
    <location>
        <begin position="12"/>
        <end position="41"/>
    </location>
</feature>
<gene>
    <name evidence="9" type="ORF">SAMN02745158_01119</name>
</gene>
<comment type="subcellular location">
    <subcellularLocation>
        <location evidence="1 7">Cell membrane</location>
        <topology evidence="1 7">Multi-pass membrane protein</topology>
    </subcellularLocation>
</comment>
<dbReference type="InterPro" id="IPR051393">
    <property type="entry name" value="ABC_transporter_permease"/>
</dbReference>
<evidence type="ECO:0000256" key="6">
    <source>
        <dbReference type="ARBA" id="ARBA00023136"/>
    </source>
</evidence>
<keyword evidence="2 7" id="KW-0813">Transport</keyword>
<reference evidence="9 10" key="1">
    <citation type="submission" date="2016-11" db="EMBL/GenBank/DDBJ databases">
        <authorList>
            <person name="Jaros S."/>
            <person name="Januszkiewicz K."/>
            <person name="Wedrychowicz H."/>
        </authorList>
    </citation>
    <scope>NUCLEOTIDE SEQUENCE [LARGE SCALE GENOMIC DNA]</scope>
    <source>
        <strain evidence="9 10">DSM 17459</strain>
    </source>
</reference>
<evidence type="ECO:0000256" key="3">
    <source>
        <dbReference type="ARBA" id="ARBA00022475"/>
    </source>
</evidence>
<feature type="transmembrane region" description="Helical" evidence="7">
    <location>
        <begin position="266"/>
        <end position="286"/>
    </location>
</feature>
<dbReference type="RefSeq" id="WP_072849708.1">
    <property type="nucleotide sequence ID" value="NZ_FQVI01000003.1"/>
</dbReference>
<evidence type="ECO:0000256" key="5">
    <source>
        <dbReference type="ARBA" id="ARBA00022989"/>
    </source>
</evidence>
<dbReference type="STRING" id="1122155.SAMN02745158_01119"/>
<accession>A0A1M4V4M3</accession>
<dbReference type="PANTHER" id="PTHR30193">
    <property type="entry name" value="ABC TRANSPORTER PERMEASE PROTEIN"/>
    <property type="match status" value="1"/>
</dbReference>
<dbReference type="InterPro" id="IPR000515">
    <property type="entry name" value="MetI-like"/>
</dbReference>
<proteinExistence type="inferred from homology"/>
<dbReference type="PROSITE" id="PS50928">
    <property type="entry name" value="ABC_TM1"/>
    <property type="match status" value="1"/>
</dbReference>
<sequence length="293" mass="32753">MSDRKSKRERKTGYYLLAAPAILLSLSVVLIPAVTTIYASFTEWNGMGEMKWIGLQNFKDILGDPIFMTSLKNNFRWTLIFLIVPVTIGMVAAVLLINMKKTKNMFQTFYLIPYILAPSTNAVIWLNIMFSPNAGVIGYLKDLGLDISSPLGNMSSALYGVVGVDIWHYWGFLTVIYLAALRQTPIDQIESARVEGGNAWQIYRYIYLPNIMPTVKLMFVMIVIYSFLSFDYVYLLTGGGPAHATELLSTFAYSTAFSAFKFGRSAAVSVVMGIFGSVAAFCYVWISRKDVAE</sequence>
<feature type="transmembrane region" description="Helical" evidence="7">
    <location>
        <begin position="77"/>
        <end position="97"/>
    </location>
</feature>
<keyword evidence="3" id="KW-1003">Cell membrane</keyword>
<comment type="similarity">
    <text evidence="7">Belongs to the binding-protein-dependent transport system permease family.</text>
</comment>
<dbReference type="PANTHER" id="PTHR30193:SF37">
    <property type="entry name" value="INNER MEMBRANE ABC TRANSPORTER PERMEASE PROTEIN YCJO"/>
    <property type="match status" value="1"/>
</dbReference>
<dbReference type="AlphaFoldDB" id="A0A1M4V4M3"/>
<dbReference type="Gene3D" id="1.10.3720.10">
    <property type="entry name" value="MetI-like"/>
    <property type="match status" value="1"/>
</dbReference>
<protein>
    <submittedName>
        <fullName evidence="9">Carbohydrate ABC transporter membrane protein 1, CUT1 family (TC 3.A.1.1.-)</fullName>
    </submittedName>
</protein>
<dbReference type="Proteomes" id="UP000184245">
    <property type="component" value="Unassembled WGS sequence"/>
</dbReference>
<dbReference type="Pfam" id="PF00528">
    <property type="entry name" value="BPD_transp_1"/>
    <property type="match status" value="1"/>
</dbReference>
<dbReference type="SUPFAM" id="SSF161098">
    <property type="entry name" value="MetI-like"/>
    <property type="match status" value="1"/>
</dbReference>
<evidence type="ECO:0000256" key="4">
    <source>
        <dbReference type="ARBA" id="ARBA00022692"/>
    </source>
</evidence>
<evidence type="ECO:0000313" key="10">
    <source>
        <dbReference type="Proteomes" id="UP000184245"/>
    </source>
</evidence>
<keyword evidence="10" id="KW-1185">Reference proteome</keyword>
<evidence type="ECO:0000256" key="2">
    <source>
        <dbReference type="ARBA" id="ARBA00022448"/>
    </source>
</evidence>